<dbReference type="InterPro" id="IPR011990">
    <property type="entry name" value="TPR-like_helical_dom_sf"/>
</dbReference>
<evidence type="ECO:0000313" key="3">
    <source>
        <dbReference type="Proteomes" id="UP000034034"/>
    </source>
</evidence>
<proteinExistence type="predicted"/>
<dbReference type="RefSeq" id="WP_053116167.1">
    <property type="nucleotide sequence ID" value="NZ_CP009922.3"/>
</dbReference>
<dbReference type="EMBL" id="CP009922">
    <property type="protein sequence ID" value="AKG43753.1"/>
    <property type="molecule type" value="Genomic_DNA"/>
</dbReference>
<dbReference type="PANTHER" id="PTHR47691">
    <property type="entry name" value="REGULATOR-RELATED"/>
    <property type="match status" value="1"/>
</dbReference>
<dbReference type="AlphaFoldDB" id="A0A0F7FV66"/>
<dbReference type="PANTHER" id="PTHR47691:SF3">
    <property type="entry name" value="HTH-TYPE TRANSCRIPTIONAL REGULATOR RV0890C-RELATED"/>
    <property type="match status" value="1"/>
</dbReference>
<name>A0A0F7FV66_9ACTN</name>
<dbReference type="InterPro" id="IPR041664">
    <property type="entry name" value="AAA_16"/>
</dbReference>
<organism evidence="2 3">
    <name type="scientific">Streptomyces xiamenensis</name>
    <dbReference type="NCBI Taxonomy" id="408015"/>
    <lineage>
        <taxon>Bacteria</taxon>
        <taxon>Bacillati</taxon>
        <taxon>Actinomycetota</taxon>
        <taxon>Actinomycetes</taxon>
        <taxon>Kitasatosporales</taxon>
        <taxon>Streptomycetaceae</taxon>
        <taxon>Streptomyces</taxon>
    </lineage>
</organism>
<sequence>MDGRDDAQDVSVNSVSGQVRADTIVQARHVIMNLDPAPPARPRPLPREVRPPLGPFVNRAAELTRLAALLETGRHRDGRVVVVVTGLGGIGKTSLLGHWIHALDRELHSPDGDLYVDLAQHRRDGAVDIGAVLTDLLRSLEGEGAGPPASLPAREKRFRTLTAERRLLLFVDGVLNASEVLPLLPTRGVLVVAARRALPGLALRADLTLTVGPLDGAAGTDLVRTLVGPADTTAPEELLELVRLCAGHPQALFAVSELLADQGGFGETGAEILTRLRDARRRMGELSVSQVFDAAFADFPPAARQAYLLLGVHPGATFTKDLVTRVAGPAAGAGLRELARSHLAGPAKETGWFRLNDLVREHAADRARRELTAADRERLLRAVVDDYVTLAAAADALVLGDRYRIAPPPGGPSPFSGREAAVGWLDAERSNLLAVQRAAYESGWYEPVWRLSESLWALHHGRLLYADWLEANRLGLEAARWEGRTPAQVRILNQLARYHHAMADQSADGEEARAHRASARELLSVAEELFGAAGGDGPGGPDGADGADGPGPVPPVLRGVIWETGGLLWVADGQPRRALPLFARALAANEAAGDRHGVAVQTYNLAQAHLAAGDLPAATAALEDALAVVERTGDDPMRSRIGIVLAKAALAADDARTALRHATTAAQWAARLGQHPKLDQALTLVIGAAERLGDTALRTAAQARRSALRQDG</sequence>
<evidence type="ECO:0000313" key="2">
    <source>
        <dbReference type="EMBL" id="AKG43753.1"/>
    </source>
</evidence>
<dbReference type="SUPFAM" id="SSF48452">
    <property type="entry name" value="TPR-like"/>
    <property type="match status" value="1"/>
</dbReference>
<dbReference type="Gene3D" id="3.40.50.300">
    <property type="entry name" value="P-loop containing nucleotide triphosphate hydrolases"/>
    <property type="match status" value="1"/>
</dbReference>
<dbReference type="STRING" id="408015.SXIM_23690"/>
<dbReference type="KEGG" id="sxi:SXIM_23690"/>
<gene>
    <name evidence="2" type="ORF">SXIM_23690</name>
</gene>
<dbReference type="PRINTS" id="PR00364">
    <property type="entry name" value="DISEASERSIST"/>
</dbReference>
<dbReference type="InterPro" id="IPR027417">
    <property type="entry name" value="P-loop_NTPase"/>
</dbReference>
<dbReference type="Proteomes" id="UP000034034">
    <property type="component" value="Chromosome"/>
</dbReference>
<dbReference type="Gene3D" id="1.25.40.10">
    <property type="entry name" value="Tetratricopeptide repeat domain"/>
    <property type="match status" value="1"/>
</dbReference>
<dbReference type="PATRIC" id="fig|408015.6.peg.2404"/>
<reference evidence="2" key="1">
    <citation type="submission" date="2019-08" db="EMBL/GenBank/DDBJ databases">
        <title>Complete genome sequence of a mangrove-derived Streptomyces xiamenensis.</title>
        <authorList>
            <person name="Xu J."/>
        </authorList>
    </citation>
    <scope>NUCLEOTIDE SEQUENCE</scope>
    <source>
        <strain evidence="2">318</strain>
    </source>
</reference>
<protein>
    <submittedName>
        <fullName evidence="2">Thioredoxin domain-containing protein</fullName>
    </submittedName>
</protein>
<keyword evidence="3" id="KW-1185">Reference proteome</keyword>
<accession>A0A0F7FV66</accession>
<dbReference type="SUPFAM" id="SSF52540">
    <property type="entry name" value="P-loop containing nucleoside triphosphate hydrolases"/>
    <property type="match status" value="1"/>
</dbReference>
<feature type="domain" description="Orc1-like AAA ATPase" evidence="1">
    <location>
        <begin position="55"/>
        <end position="174"/>
    </location>
</feature>
<evidence type="ECO:0000259" key="1">
    <source>
        <dbReference type="Pfam" id="PF13191"/>
    </source>
</evidence>
<dbReference type="HOGENOM" id="CLU_004665_2_1_11"/>
<dbReference type="Pfam" id="PF13191">
    <property type="entry name" value="AAA_16"/>
    <property type="match status" value="1"/>
</dbReference>